<dbReference type="InterPro" id="IPR000914">
    <property type="entry name" value="SBP_5_dom"/>
</dbReference>
<evidence type="ECO:0000256" key="1">
    <source>
        <dbReference type="SAM" id="MobiDB-lite"/>
    </source>
</evidence>
<dbReference type="OrthoDB" id="7888869at2"/>
<protein>
    <submittedName>
        <fullName evidence="3">ABC transporter family substrate-binding protein</fullName>
    </submittedName>
</protein>
<feature type="compositionally biased region" description="Basic and acidic residues" evidence="1">
    <location>
        <begin position="294"/>
        <end position="320"/>
    </location>
</feature>
<dbReference type="GO" id="GO:0042597">
    <property type="term" value="C:periplasmic space"/>
    <property type="evidence" value="ECO:0007669"/>
    <property type="project" value="UniProtKB-ARBA"/>
</dbReference>
<dbReference type="InterPro" id="IPR039424">
    <property type="entry name" value="SBP_5"/>
</dbReference>
<dbReference type="Pfam" id="PF00496">
    <property type="entry name" value="SBP_bac_5"/>
    <property type="match status" value="2"/>
</dbReference>
<dbReference type="Gene3D" id="3.10.105.10">
    <property type="entry name" value="Dipeptide-binding Protein, Domain 3"/>
    <property type="match status" value="1"/>
</dbReference>
<dbReference type="Gene3D" id="3.40.190.10">
    <property type="entry name" value="Periplasmic binding protein-like II"/>
    <property type="match status" value="1"/>
</dbReference>
<dbReference type="EMBL" id="RBDY01000009">
    <property type="protein sequence ID" value="RKN22738.1"/>
    <property type="molecule type" value="Genomic_DNA"/>
</dbReference>
<gene>
    <name evidence="4" type="ORF">D7318_14375</name>
    <name evidence="3" type="ORF">D7319_14180</name>
</gene>
<organism evidence="3 6">
    <name type="scientific">Streptomyces radicis</name>
    <dbReference type="NCBI Taxonomy" id="1750517"/>
    <lineage>
        <taxon>Bacteria</taxon>
        <taxon>Bacillati</taxon>
        <taxon>Actinomycetota</taxon>
        <taxon>Actinomycetes</taxon>
        <taxon>Kitasatosporales</taxon>
        <taxon>Streptomycetaceae</taxon>
        <taxon>Streptomyces</taxon>
    </lineage>
</organism>
<dbReference type="Gene3D" id="3.90.76.10">
    <property type="entry name" value="Dipeptide-binding Protein, Domain 1"/>
    <property type="match status" value="1"/>
</dbReference>
<feature type="region of interest" description="Disordered" evidence="1">
    <location>
        <begin position="294"/>
        <end position="330"/>
    </location>
</feature>
<dbReference type="CDD" id="cd08501">
    <property type="entry name" value="PBP2_Lpqw"/>
    <property type="match status" value="1"/>
</dbReference>
<dbReference type="PIRSF" id="PIRSF002741">
    <property type="entry name" value="MppA"/>
    <property type="match status" value="1"/>
</dbReference>
<dbReference type="PANTHER" id="PTHR30290:SF65">
    <property type="entry name" value="MONOACYL PHOSPHATIDYLINOSITOL TETRAMANNOSIDE-BINDING PROTEIN LPQW-RELATED"/>
    <property type="match status" value="1"/>
</dbReference>
<proteinExistence type="predicted"/>
<dbReference type="GO" id="GO:0043190">
    <property type="term" value="C:ATP-binding cassette (ABC) transporter complex"/>
    <property type="evidence" value="ECO:0007669"/>
    <property type="project" value="InterPro"/>
</dbReference>
<sequence length="667" mass="71218">MSGAPAGPGRVQAPPRAVHRVTALVAGALLLSTTPGCTTEGGGGGTGGGTLQSVAGVGRAQLESGGSATWGVDQLPVTLNAFQFEADRTTDQIAGAVLPMLFTVDAHGRPRLNGDYLRSAEITEREPKQTVVYTLNPEAKWSDGKKIGAADFTAQWKALNGEDNAYWSARNSGYNAVESVAKGPDAGQVTVTFARPYADWKSLFSPLYPRSVTDDPDRFNDGARTELPVSGGPFELKKVDGDKKSVTLVRNDAWWGDPALLDELVFTAVPRGQRRAALIDGRLDIAEIGPADADRITSAHDGVNGDRPREEKKESDDAKGDAPGGNRLTGDALHDLATAHVAGSEERAAAERYARAYAETERARERAFATREEAVRAKLQGFTVHRAYDAGYTQLALNGSSPALDDERVRWAIARALDRKKLAGLVHEPAGLPVKPLGSHLRVIGQAGYQDNSDALGKTGTGAATAALDDAGWRLSDVKAAGERPAAPVPVRAKDGEPLELRFVLPEGRAGEPLREVARAIADMLREVGITAEIAEVEQQTYFDDHIVAGNFDLALFSWPATAFPASDAAPLYAKPRAVPGGDLLIEQNYTRVGTDYIDQLLNQAAAELDEEEHDKLLNRADSRLWAAAGSIPLYQRPQLVATNDSLAGVGAFGMETPRYQDIGHRS</sequence>
<dbReference type="AlphaFoldDB" id="A0A3A9W787"/>
<dbReference type="SUPFAM" id="SSF53850">
    <property type="entry name" value="Periplasmic binding protein-like II"/>
    <property type="match status" value="2"/>
</dbReference>
<dbReference type="Proteomes" id="UP000275024">
    <property type="component" value="Unassembled WGS sequence"/>
</dbReference>
<feature type="domain" description="Solute-binding protein family 5" evidence="2">
    <location>
        <begin position="123"/>
        <end position="299"/>
    </location>
</feature>
<comment type="caution">
    <text evidence="3">The sequence shown here is derived from an EMBL/GenBank/DDBJ whole genome shotgun (WGS) entry which is preliminary data.</text>
</comment>
<feature type="domain" description="Solute-binding protein family 5" evidence="2">
    <location>
        <begin position="378"/>
        <end position="571"/>
    </location>
</feature>
<name>A0A3A9W787_9ACTN</name>
<dbReference type="EMBL" id="RBDX01000009">
    <property type="protein sequence ID" value="RKN09071.1"/>
    <property type="molecule type" value="Genomic_DNA"/>
</dbReference>
<dbReference type="GO" id="GO:1904680">
    <property type="term" value="F:peptide transmembrane transporter activity"/>
    <property type="evidence" value="ECO:0007669"/>
    <property type="project" value="TreeGrafter"/>
</dbReference>
<evidence type="ECO:0000313" key="6">
    <source>
        <dbReference type="Proteomes" id="UP000275024"/>
    </source>
</evidence>
<keyword evidence="5" id="KW-1185">Reference proteome</keyword>
<reference evidence="5 6" key="1">
    <citation type="submission" date="2018-09" db="EMBL/GenBank/DDBJ databases">
        <title>Streptomyces sp. nov. DS1-2, an endophytic actinomycete isolated from roots of Dendrobium scabrilingue.</title>
        <authorList>
            <person name="Kuncharoen N."/>
            <person name="Kudo T."/>
            <person name="Ohkuma M."/>
            <person name="Yuki M."/>
            <person name="Tanasupawat S."/>
        </authorList>
    </citation>
    <scope>NUCLEOTIDE SEQUENCE [LARGE SCALE GENOMIC DNA]</scope>
    <source>
        <strain evidence="3 6">AZ1-7</strain>
        <strain evidence="4 5">DS1-2</strain>
    </source>
</reference>
<dbReference type="Proteomes" id="UP000268652">
    <property type="component" value="Unassembled WGS sequence"/>
</dbReference>
<accession>A0A3A9W787</accession>
<dbReference type="PANTHER" id="PTHR30290">
    <property type="entry name" value="PERIPLASMIC BINDING COMPONENT OF ABC TRANSPORTER"/>
    <property type="match status" value="1"/>
</dbReference>
<evidence type="ECO:0000259" key="2">
    <source>
        <dbReference type="Pfam" id="PF00496"/>
    </source>
</evidence>
<evidence type="ECO:0000313" key="5">
    <source>
        <dbReference type="Proteomes" id="UP000268652"/>
    </source>
</evidence>
<evidence type="ECO:0000313" key="4">
    <source>
        <dbReference type="EMBL" id="RKN22738.1"/>
    </source>
</evidence>
<evidence type="ECO:0000313" key="3">
    <source>
        <dbReference type="EMBL" id="RKN09071.1"/>
    </source>
</evidence>
<dbReference type="GO" id="GO:0015833">
    <property type="term" value="P:peptide transport"/>
    <property type="evidence" value="ECO:0007669"/>
    <property type="project" value="TreeGrafter"/>
</dbReference>
<dbReference type="InterPro" id="IPR030678">
    <property type="entry name" value="Peptide/Ni-bd"/>
</dbReference>